<dbReference type="OrthoDB" id="9780310at2"/>
<organism evidence="1 2">
    <name type="scientific">Flavobacterium akiainvivens</name>
    <dbReference type="NCBI Taxonomy" id="1202724"/>
    <lineage>
        <taxon>Bacteria</taxon>
        <taxon>Pseudomonadati</taxon>
        <taxon>Bacteroidota</taxon>
        <taxon>Flavobacteriia</taxon>
        <taxon>Flavobacteriales</taxon>
        <taxon>Flavobacteriaceae</taxon>
        <taxon>Flavobacterium</taxon>
    </lineage>
</organism>
<dbReference type="PANTHER" id="PTHR30348">
    <property type="entry name" value="UNCHARACTERIZED PROTEIN YECE"/>
    <property type="match status" value="1"/>
</dbReference>
<protein>
    <recommendedName>
        <fullName evidence="3">DUF72 domain-containing protein</fullName>
    </recommendedName>
</protein>
<dbReference type="InterPro" id="IPR002763">
    <property type="entry name" value="DUF72"/>
</dbReference>
<dbReference type="AlphaFoldDB" id="A0A0M8M837"/>
<dbReference type="Gene3D" id="3.20.20.410">
    <property type="entry name" value="Protein of unknown function UPF0759"/>
    <property type="match status" value="1"/>
</dbReference>
<name>A0A0M8M837_9FLAO</name>
<dbReference type="EMBL" id="LIYD01000005">
    <property type="protein sequence ID" value="KOS05443.1"/>
    <property type="molecule type" value="Genomic_DNA"/>
</dbReference>
<sequence length="242" mass="28220">MAGKIYIGTSGWSYKHWIGTFYPEGTKPAQLLSLYRQSFNTVEINSTFYGVPAKQTIINWKNAVADDFVYVVKANRYITHFKKLHDAQEELFNFLENVSALEEKLGPVLFQLPPGFKTDTVLLEDFLKLLPKAYCYTFEFRNRTWYQEETYRLLQKYNCAFCIYQLAGHISPIEVTADFVYIRLHGPKGKYQGNYSEADLSLWAERCLQWSGNEKDVFVYFDNDEKGYASFNAKCLNELVTR</sequence>
<dbReference type="SUPFAM" id="SSF117396">
    <property type="entry name" value="TM1631-like"/>
    <property type="match status" value="1"/>
</dbReference>
<dbReference type="PATRIC" id="fig|1202724.3.peg.1018"/>
<dbReference type="InterPro" id="IPR036520">
    <property type="entry name" value="UPF0759_sf"/>
</dbReference>
<evidence type="ECO:0008006" key="3">
    <source>
        <dbReference type="Google" id="ProtNLM"/>
    </source>
</evidence>
<keyword evidence="2" id="KW-1185">Reference proteome</keyword>
<gene>
    <name evidence="1" type="ORF">AM493_04920</name>
</gene>
<dbReference type="RefSeq" id="WP_054406638.1">
    <property type="nucleotide sequence ID" value="NZ_FOYA01000003.1"/>
</dbReference>
<dbReference type="Pfam" id="PF01904">
    <property type="entry name" value="DUF72"/>
    <property type="match status" value="1"/>
</dbReference>
<dbReference type="STRING" id="1202724.AM493_04920"/>
<dbReference type="Proteomes" id="UP000037755">
    <property type="component" value="Unassembled WGS sequence"/>
</dbReference>
<dbReference type="PANTHER" id="PTHR30348:SF4">
    <property type="entry name" value="DUF72 DOMAIN-CONTAINING PROTEIN"/>
    <property type="match status" value="1"/>
</dbReference>
<evidence type="ECO:0000313" key="2">
    <source>
        <dbReference type="Proteomes" id="UP000037755"/>
    </source>
</evidence>
<accession>A0A0M8M837</accession>
<proteinExistence type="predicted"/>
<evidence type="ECO:0000313" key="1">
    <source>
        <dbReference type="EMBL" id="KOS05443.1"/>
    </source>
</evidence>
<comment type="caution">
    <text evidence="1">The sequence shown here is derived from an EMBL/GenBank/DDBJ whole genome shotgun (WGS) entry which is preliminary data.</text>
</comment>
<reference evidence="1 2" key="1">
    <citation type="submission" date="2015-08" db="EMBL/GenBank/DDBJ databases">
        <title>Whole genome sequence of Flavobacterium akiainvivens IK-1T, from decaying Wikstroemia oahuensis, an endemic Hawaiian shrub.</title>
        <authorList>
            <person name="Wan X."/>
            <person name="Hou S."/>
            <person name="Saito J."/>
            <person name="Donachie S."/>
        </authorList>
    </citation>
    <scope>NUCLEOTIDE SEQUENCE [LARGE SCALE GENOMIC DNA]</scope>
    <source>
        <strain evidence="1 2">IK-1</strain>
    </source>
</reference>